<dbReference type="eggNOG" id="COG2932">
    <property type="taxonomic scope" value="Bacteria"/>
</dbReference>
<dbReference type="InterPro" id="IPR010744">
    <property type="entry name" value="Phage_CI_N"/>
</dbReference>
<keyword evidence="3" id="KW-0804">Transcription</keyword>
<dbReference type="AlphaFoldDB" id="S7TEY0"/>
<dbReference type="InterPro" id="IPR015927">
    <property type="entry name" value="Peptidase_S24_S26A/B/C"/>
</dbReference>
<dbReference type="InterPro" id="IPR010982">
    <property type="entry name" value="Lambda_DNA-bd_dom_sf"/>
</dbReference>
<dbReference type="InterPro" id="IPR036286">
    <property type="entry name" value="LexA/Signal_pep-like_sf"/>
</dbReference>
<dbReference type="Gene3D" id="2.10.109.10">
    <property type="entry name" value="Umud Fragment, subunit A"/>
    <property type="match status" value="1"/>
</dbReference>
<evidence type="ECO:0000313" key="7">
    <source>
        <dbReference type="Proteomes" id="UP000014975"/>
    </source>
</evidence>
<evidence type="ECO:0000256" key="1">
    <source>
        <dbReference type="ARBA" id="ARBA00023015"/>
    </source>
</evidence>
<keyword evidence="7" id="KW-1185">Reference proteome</keyword>
<dbReference type="Pfam" id="PF00717">
    <property type="entry name" value="Peptidase_S24"/>
    <property type="match status" value="1"/>
</dbReference>
<evidence type="ECO:0000259" key="4">
    <source>
        <dbReference type="Pfam" id="PF00717"/>
    </source>
</evidence>
<dbReference type="OrthoDB" id="5363392at2"/>
<sequence length="222" mass="23497">MKGLFLEDILGRMMHVSGSRNQAELANVLGVKRAAVTDAKRRGAVPSDWYMRLTRLYGANPVWLETGLGEERLGQADGGLGGEWALVPATGSEPKIGRDGRLLASEEAEGQAFKRSWLASLGVRDSDDLCLMPMLGPAMAPGLLPGDALLVDQGRREASAGAVMVCAVDGAALVRRIERRPGKILLAANDPHVAAMELPASAPVTGALRLVGRVIWASRVLA</sequence>
<proteinExistence type="predicted"/>
<dbReference type="GO" id="GO:0045892">
    <property type="term" value="P:negative regulation of DNA-templated transcription"/>
    <property type="evidence" value="ECO:0007669"/>
    <property type="project" value="InterPro"/>
</dbReference>
<dbReference type="Gene3D" id="1.10.260.40">
    <property type="entry name" value="lambda repressor-like DNA-binding domains"/>
    <property type="match status" value="1"/>
</dbReference>
<keyword evidence="2" id="KW-0238">DNA-binding</keyword>
<dbReference type="RefSeq" id="WP_020886409.1">
    <property type="nucleotide sequence ID" value="NZ_ATHI01000005.1"/>
</dbReference>
<dbReference type="EMBL" id="ATHI01000005">
    <property type="protein sequence ID" value="EPR35160.1"/>
    <property type="molecule type" value="Genomic_DNA"/>
</dbReference>
<dbReference type="STRING" id="1121439.dsat_2523"/>
<evidence type="ECO:0000256" key="2">
    <source>
        <dbReference type="ARBA" id="ARBA00023125"/>
    </source>
</evidence>
<dbReference type="InterPro" id="IPR039418">
    <property type="entry name" value="LexA-like"/>
</dbReference>
<name>S7TEY0_9BACT</name>
<gene>
    <name evidence="6" type="ORF">dsat_2523</name>
</gene>
<feature type="domain" description="Peptidase S24/S26A/S26B/S26C" evidence="4">
    <location>
        <begin position="112"/>
        <end position="214"/>
    </location>
</feature>
<dbReference type="SUPFAM" id="SSF51306">
    <property type="entry name" value="LexA/Signal peptidase"/>
    <property type="match status" value="1"/>
</dbReference>
<evidence type="ECO:0000259" key="5">
    <source>
        <dbReference type="Pfam" id="PF07022"/>
    </source>
</evidence>
<comment type="caution">
    <text evidence="6">The sequence shown here is derived from an EMBL/GenBank/DDBJ whole genome shotgun (WGS) entry which is preliminary data.</text>
</comment>
<dbReference type="PATRIC" id="fig|1121439.3.peg.923"/>
<protein>
    <submittedName>
        <fullName evidence="6">Phage C1 repressor</fullName>
    </submittedName>
</protein>
<dbReference type="PANTHER" id="PTHR40661:SF3">
    <property type="entry name" value="FELS-1 PROPHAGE TRANSCRIPTIONAL REGULATOR"/>
    <property type="match status" value="1"/>
</dbReference>
<organism evidence="6 7">
    <name type="scientific">Alkalidesulfovibrio alkalitolerans DSM 16529</name>
    <dbReference type="NCBI Taxonomy" id="1121439"/>
    <lineage>
        <taxon>Bacteria</taxon>
        <taxon>Pseudomonadati</taxon>
        <taxon>Thermodesulfobacteriota</taxon>
        <taxon>Desulfovibrionia</taxon>
        <taxon>Desulfovibrionales</taxon>
        <taxon>Desulfovibrionaceae</taxon>
        <taxon>Alkalidesulfovibrio</taxon>
    </lineage>
</organism>
<dbReference type="Proteomes" id="UP000014975">
    <property type="component" value="Unassembled WGS sequence"/>
</dbReference>
<accession>S7TEY0</accession>
<dbReference type="GO" id="GO:0003677">
    <property type="term" value="F:DNA binding"/>
    <property type="evidence" value="ECO:0007669"/>
    <property type="project" value="UniProtKB-KW"/>
</dbReference>
<dbReference type="PANTHER" id="PTHR40661">
    <property type="match status" value="1"/>
</dbReference>
<reference evidence="6 7" key="1">
    <citation type="journal article" date="2013" name="Genome Announc.">
        <title>Draft genome sequences for three mercury-methylating, sulfate-reducing bacteria.</title>
        <authorList>
            <person name="Brown S.D."/>
            <person name="Hurt R.A.Jr."/>
            <person name="Gilmour C.C."/>
            <person name="Elias D.A."/>
        </authorList>
    </citation>
    <scope>NUCLEOTIDE SEQUENCE [LARGE SCALE GENOMIC DNA]</scope>
    <source>
        <strain evidence="6 7">DSM 16529</strain>
    </source>
</reference>
<feature type="domain" description="Bacteriophage CI repressor N-terminal" evidence="5">
    <location>
        <begin position="8"/>
        <end position="70"/>
    </location>
</feature>
<dbReference type="Pfam" id="PF07022">
    <property type="entry name" value="Phage_CI_repr"/>
    <property type="match status" value="1"/>
</dbReference>
<evidence type="ECO:0000313" key="6">
    <source>
        <dbReference type="EMBL" id="EPR35160.1"/>
    </source>
</evidence>
<dbReference type="CDD" id="cd06529">
    <property type="entry name" value="S24_LexA-like"/>
    <property type="match status" value="1"/>
</dbReference>
<evidence type="ECO:0000256" key="3">
    <source>
        <dbReference type="ARBA" id="ARBA00023163"/>
    </source>
</evidence>
<keyword evidence="1" id="KW-0805">Transcription regulation</keyword>